<name>A0ABQ5GCS2_9ASTR</name>
<organism evidence="1 2">
    <name type="scientific">Tanacetum coccineum</name>
    <dbReference type="NCBI Taxonomy" id="301880"/>
    <lineage>
        <taxon>Eukaryota</taxon>
        <taxon>Viridiplantae</taxon>
        <taxon>Streptophyta</taxon>
        <taxon>Embryophyta</taxon>
        <taxon>Tracheophyta</taxon>
        <taxon>Spermatophyta</taxon>
        <taxon>Magnoliopsida</taxon>
        <taxon>eudicotyledons</taxon>
        <taxon>Gunneridae</taxon>
        <taxon>Pentapetalae</taxon>
        <taxon>asterids</taxon>
        <taxon>campanulids</taxon>
        <taxon>Asterales</taxon>
        <taxon>Asteraceae</taxon>
        <taxon>Asteroideae</taxon>
        <taxon>Anthemideae</taxon>
        <taxon>Anthemidinae</taxon>
        <taxon>Tanacetum</taxon>
    </lineage>
</organism>
<gene>
    <name evidence="1" type="ORF">Tco_1032246</name>
</gene>
<keyword evidence="2" id="KW-1185">Reference proteome</keyword>
<evidence type="ECO:0000313" key="2">
    <source>
        <dbReference type="Proteomes" id="UP001151760"/>
    </source>
</evidence>
<reference evidence="1" key="2">
    <citation type="submission" date="2022-01" db="EMBL/GenBank/DDBJ databases">
        <authorList>
            <person name="Yamashiro T."/>
            <person name="Shiraishi A."/>
            <person name="Satake H."/>
            <person name="Nakayama K."/>
        </authorList>
    </citation>
    <scope>NUCLEOTIDE SEQUENCE</scope>
</reference>
<dbReference type="EMBL" id="BQNB010018307">
    <property type="protein sequence ID" value="GJT72960.1"/>
    <property type="molecule type" value="Genomic_DNA"/>
</dbReference>
<reference evidence="1" key="1">
    <citation type="journal article" date="2022" name="Int. J. Mol. Sci.">
        <title>Draft Genome of Tanacetum Coccineum: Genomic Comparison of Closely Related Tanacetum-Family Plants.</title>
        <authorList>
            <person name="Yamashiro T."/>
            <person name="Shiraishi A."/>
            <person name="Nakayama K."/>
            <person name="Satake H."/>
        </authorList>
    </citation>
    <scope>NUCLEOTIDE SEQUENCE</scope>
</reference>
<dbReference type="Proteomes" id="UP001151760">
    <property type="component" value="Unassembled WGS sequence"/>
</dbReference>
<evidence type="ECO:0000313" key="1">
    <source>
        <dbReference type="EMBL" id="GJT72960.1"/>
    </source>
</evidence>
<proteinExistence type="predicted"/>
<accession>A0ABQ5GCS2</accession>
<sequence>MMMDPFTRKVLCWKKVDNPEGVTNDGFSDLEEVNNEDEQKMAKITRIETNLFDYETSLTKTYDDYKNELNNEVEEPWSENGVPYEIWDHIYEPFCFRKGKTKCPTCNSNEDGFCNGGELLRMVRVGYMAYFQDYEWYDDLTNSSLKEEALKHQTIYEKSCGDATQSVINFCTWLKRSFGNFYELDYELLKEEYVAIKEYEYDDFTRTNEDACHAYQEFFRNMDEG</sequence>
<protein>
    <submittedName>
        <fullName evidence="1">Uncharacterized protein</fullName>
    </submittedName>
</protein>
<comment type="caution">
    <text evidence="1">The sequence shown here is derived from an EMBL/GenBank/DDBJ whole genome shotgun (WGS) entry which is preliminary data.</text>
</comment>